<dbReference type="Pfam" id="PF14307">
    <property type="entry name" value="Glyco_tran_WbsX"/>
    <property type="match status" value="1"/>
</dbReference>
<organism evidence="2 3">
    <name type="scientific">Roseateles asaccharophilus</name>
    <dbReference type="NCBI Taxonomy" id="582607"/>
    <lineage>
        <taxon>Bacteria</taxon>
        <taxon>Pseudomonadati</taxon>
        <taxon>Pseudomonadota</taxon>
        <taxon>Betaproteobacteria</taxon>
        <taxon>Burkholderiales</taxon>
        <taxon>Sphaerotilaceae</taxon>
        <taxon>Roseateles</taxon>
    </lineage>
</organism>
<keyword evidence="3" id="KW-1185">Reference proteome</keyword>
<dbReference type="EMBL" id="JAVDXV010000008">
    <property type="protein sequence ID" value="MDR7334837.1"/>
    <property type="molecule type" value="Genomic_DNA"/>
</dbReference>
<gene>
    <name evidence="2" type="ORF">J2X21_004001</name>
</gene>
<protein>
    <submittedName>
        <fullName evidence="2">Uncharacterized protein</fullName>
    </submittedName>
</protein>
<keyword evidence="1" id="KW-0732">Signal</keyword>
<dbReference type="Proteomes" id="UP001180825">
    <property type="component" value="Unassembled WGS sequence"/>
</dbReference>
<dbReference type="RefSeq" id="WP_310331519.1">
    <property type="nucleotide sequence ID" value="NZ_JAVDXV010000008.1"/>
</dbReference>
<sequence length="345" mass="39296">MKAYLTWITLAFTLMSGSASSQSYSIGVYYFPGWRTGQKAAPATEPWQRLKAFKEREPMLGWYDDGAVDVMNQQLGWMHDYGLTYVAFDWYWGGGKVHLEHGLRAYFAAANRSKVPFALLWANHDEAPTSAADFEAMVRYWIDNYFRRTEMFKVDGRPVVFILDHQHLNNRAKRFGTDAATLLGKAQEMAKAAKLPPIFFVGSTFNNPKASTLGYDATSTYNYHGLHRPSRSYAELTSDYRKIWQFQMGRHGVPYIVPMTQGWDRRPWGGSKDPEHDRSGGDLATFESHLRAARDFMDANPSQTRRLGVICCWNEFGEGSYIEPTKAGGFGYLEKVRDVFAGHPK</sequence>
<evidence type="ECO:0000256" key="1">
    <source>
        <dbReference type="SAM" id="SignalP"/>
    </source>
</evidence>
<feature type="chain" id="PRO_5045646219" evidence="1">
    <location>
        <begin position="22"/>
        <end position="345"/>
    </location>
</feature>
<dbReference type="InterPro" id="IPR032719">
    <property type="entry name" value="WbsX"/>
</dbReference>
<evidence type="ECO:0000313" key="2">
    <source>
        <dbReference type="EMBL" id="MDR7334837.1"/>
    </source>
</evidence>
<feature type="signal peptide" evidence="1">
    <location>
        <begin position="1"/>
        <end position="21"/>
    </location>
</feature>
<accession>A0ABU2ACB2</accession>
<evidence type="ECO:0000313" key="3">
    <source>
        <dbReference type="Proteomes" id="UP001180825"/>
    </source>
</evidence>
<dbReference type="PANTHER" id="PTHR41244:SF1">
    <property type="entry name" value="GLYCOSYLTRANSFERASE"/>
    <property type="match status" value="1"/>
</dbReference>
<proteinExistence type="predicted"/>
<reference evidence="2 3" key="1">
    <citation type="submission" date="2023-07" db="EMBL/GenBank/DDBJ databases">
        <title>Sorghum-associated microbial communities from plants grown in Nebraska, USA.</title>
        <authorList>
            <person name="Schachtman D."/>
        </authorList>
    </citation>
    <scope>NUCLEOTIDE SEQUENCE [LARGE SCALE GENOMIC DNA]</scope>
    <source>
        <strain evidence="2 3">BE316</strain>
    </source>
</reference>
<dbReference type="Gene3D" id="3.20.20.80">
    <property type="entry name" value="Glycosidases"/>
    <property type="match status" value="1"/>
</dbReference>
<dbReference type="PANTHER" id="PTHR41244">
    <property type="entry name" value="RHAMNAN SYNTHESIS F"/>
    <property type="match status" value="1"/>
</dbReference>
<comment type="caution">
    <text evidence="2">The sequence shown here is derived from an EMBL/GenBank/DDBJ whole genome shotgun (WGS) entry which is preliminary data.</text>
</comment>
<name>A0ABU2ACB2_9BURK</name>